<feature type="transmembrane region" description="Helical" evidence="6">
    <location>
        <begin position="378"/>
        <end position="398"/>
    </location>
</feature>
<feature type="transmembrane region" description="Helical" evidence="6">
    <location>
        <begin position="280"/>
        <end position="299"/>
    </location>
</feature>
<dbReference type="Gene3D" id="1.10.4160.10">
    <property type="entry name" value="Hydantoin permease"/>
    <property type="match status" value="1"/>
</dbReference>
<evidence type="ECO:0000256" key="1">
    <source>
        <dbReference type="ARBA" id="ARBA00004141"/>
    </source>
</evidence>
<feature type="transmembrane region" description="Helical" evidence="6">
    <location>
        <begin position="404"/>
        <end position="421"/>
    </location>
</feature>
<proteinExistence type="inferred from homology"/>
<evidence type="ECO:0000313" key="7">
    <source>
        <dbReference type="EMBL" id="MQY31953.1"/>
    </source>
</evidence>
<feature type="transmembrane region" description="Helical" evidence="6">
    <location>
        <begin position="157"/>
        <end position="180"/>
    </location>
</feature>
<feature type="transmembrane region" description="Helical" evidence="6">
    <location>
        <begin position="235"/>
        <end position="260"/>
    </location>
</feature>
<organism evidence="7 8">
    <name type="scientific">Nocardia aurantia</name>
    <dbReference type="NCBI Taxonomy" id="2585199"/>
    <lineage>
        <taxon>Bacteria</taxon>
        <taxon>Bacillati</taxon>
        <taxon>Actinomycetota</taxon>
        <taxon>Actinomycetes</taxon>
        <taxon>Mycobacteriales</taxon>
        <taxon>Nocardiaceae</taxon>
        <taxon>Nocardia</taxon>
    </lineage>
</organism>
<keyword evidence="4 6" id="KW-1133">Transmembrane helix</keyword>
<comment type="subcellular location">
    <subcellularLocation>
        <location evidence="1">Membrane</location>
        <topology evidence="1">Multi-pass membrane protein</topology>
    </subcellularLocation>
</comment>
<dbReference type="PANTHER" id="PTHR30569">
    <property type="entry name" value="CYTOSINE TRANSPORTER CODB"/>
    <property type="match status" value="1"/>
</dbReference>
<keyword evidence="5 6" id="KW-0472">Membrane</keyword>
<evidence type="ECO:0000256" key="3">
    <source>
        <dbReference type="ARBA" id="ARBA00022692"/>
    </source>
</evidence>
<dbReference type="Proteomes" id="UP000431401">
    <property type="component" value="Unassembled WGS sequence"/>
</dbReference>
<feature type="transmembrane region" description="Helical" evidence="6">
    <location>
        <begin position="320"/>
        <end position="338"/>
    </location>
</feature>
<dbReference type="AlphaFoldDB" id="A0A7K0E1I8"/>
<feature type="transmembrane region" description="Helical" evidence="6">
    <location>
        <begin position="103"/>
        <end position="119"/>
    </location>
</feature>
<dbReference type="RefSeq" id="WP_227838678.1">
    <property type="nucleotide sequence ID" value="NZ_WEGI01000027.1"/>
</dbReference>
<feature type="transmembrane region" description="Helical" evidence="6">
    <location>
        <begin position="131"/>
        <end position="150"/>
    </location>
</feature>
<comment type="caution">
    <text evidence="7">The sequence shown here is derived from an EMBL/GenBank/DDBJ whole genome shotgun (WGS) entry which is preliminary data.</text>
</comment>
<keyword evidence="8" id="KW-1185">Reference proteome</keyword>
<evidence type="ECO:0000256" key="4">
    <source>
        <dbReference type="ARBA" id="ARBA00022989"/>
    </source>
</evidence>
<protein>
    <submittedName>
        <fullName evidence="7">Cytosine permease</fullName>
    </submittedName>
</protein>
<accession>A0A7K0E1I8</accession>
<feature type="transmembrane region" description="Helical" evidence="6">
    <location>
        <begin position="344"/>
        <end position="366"/>
    </location>
</feature>
<dbReference type="Pfam" id="PF02133">
    <property type="entry name" value="Transp_cyt_pur"/>
    <property type="match status" value="1"/>
</dbReference>
<evidence type="ECO:0000256" key="2">
    <source>
        <dbReference type="ARBA" id="ARBA00008974"/>
    </source>
</evidence>
<dbReference type="GO" id="GO:0005886">
    <property type="term" value="C:plasma membrane"/>
    <property type="evidence" value="ECO:0007669"/>
    <property type="project" value="TreeGrafter"/>
</dbReference>
<dbReference type="InterPro" id="IPR001248">
    <property type="entry name" value="Pur-cyt_permease"/>
</dbReference>
<sequence length="441" mass="44953">MSTTHEPHLDLASEYEHEPVPSTARRSLTSIAAVWFGFPMNLGNAVFGGVIVYNLGTVAGLSAILIGNLALFAYVGALSYIAGRSGKSFSQQAAATFGEKGRVAAAGFLATVVLGWFSFQIGLTGTTLRDALGWPALIGALIGGIAYTLVTIVGIRALSWLGMIAAPLFVVLAIVAIAFGASDAGMSATDIWSYRGAGTALSFGAAVSIVIAGFADSGTMTADFTRWSTSGRAAVAATFTAFPVANFLAYSIGGLVVAVGGSADPGTDGGGFLNLLTGHGVVLTAVAVAFVFINLGSVASHCLYNGAVGWSGITERGMRPVAIGLGIVGSVIAVTGVWDKFLDWLNLLGIFVPPIGAVLIIDQLVLRRRTGGAAAYRYTAFAAWALGAAAATTSHYLFPGSVDSVVGIIAGAASYGALEFARRSVGQRPALVLDGVQTEAA</sequence>
<dbReference type="PANTHER" id="PTHR30569:SF0">
    <property type="entry name" value="CYTOSINE PERMEASE"/>
    <property type="match status" value="1"/>
</dbReference>
<evidence type="ECO:0000256" key="5">
    <source>
        <dbReference type="ARBA" id="ARBA00023136"/>
    </source>
</evidence>
<keyword evidence="3 6" id="KW-0812">Transmembrane</keyword>
<feature type="transmembrane region" description="Helical" evidence="6">
    <location>
        <begin position="59"/>
        <end position="82"/>
    </location>
</feature>
<dbReference type="GO" id="GO:0015209">
    <property type="term" value="F:cytosine transmembrane transporter activity"/>
    <property type="evidence" value="ECO:0007669"/>
    <property type="project" value="InterPro"/>
</dbReference>
<evidence type="ECO:0000256" key="6">
    <source>
        <dbReference type="SAM" id="Phobius"/>
    </source>
</evidence>
<feature type="transmembrane region" description="Helical" evidence="6">
    <location>
        <begin position="32"/>
        <end position="53"/>
    </location>
</feature>
<dbReference type="EMBL" id="WEGI01000027">
    <property type="protein sequence ID" value="MQY31953.1"/>
    <property type="molecule type" value="Genomic_DNA"/>
</dbReference>
<gene>
    <name evidence="7" type="primary">codB</name>
    <name evidence="7" type="ORF">NRB56_75650</name>
</gene>
<comment type="similarity">
    <text evidence="2">Belongs to the purine-cytosine permease (2.A.39) family.</text>
</comment>
<feature type="transmembrane region" description="Helical" evidence="6">
    <location>
        <begin position="192"/>
        <end position="214"/>
    </location>
</feature>
<name>A0A7K0E1I8_9NOCA</name>
<evidence type="ECO:0000313" key="8">
    <source>
        <dbReference type="Proteomes" id="UP000431401"/>
    </source>
</evidence>
<reference evidence="7 8" key="1">
    <citation type="submission" date="2019-10" db="EMBL/GenBank/DDBJ databases">
        <title>Nocardia macrotermitis sp. nov. and Nocardia aurantia sp. nov., isolated from the gut of fungus growing-termite Macrotermes natalensis.</title>
        <authorList>
            <person name="Benndorf R."/>
            <person name="Schwitalla J."/>
            <person name="Martin K."/>
            <person name="De Beer W."/>
            <person name="Kaster A.-K."/>
            <person name="Vollmers J."/>
            <person name="Poulsen M."/>
            <person name="Beemelmanns C."/>
        </authorList>
    </citation>
    <scope>NUCLEOTIDE SEQUENCE [LARGE SCALE GENOMIC DNA]</scope>
    <source>
        <strain evidence="7 8">RB56</strain>
    </source>
</reference>
<dbReference type="InterPro" id="IPR030191">
    <property type="entry name" value="CodB"/>
</dbReference>